<name>A1SWY8_PSYIN</name>
<accession>A1SWY8</accession>
<keyword evidence="7 10" id="KW-0560">Oxidoreductase</keyword>
<dbReference type="InterPro" id="IPR003710">
    <property type="entry name" value="ApbA"/>
</dbReference>
<dbReference type="InterPro" id="IPR050838">
    <property type="entry name" value="Ketopantoate_reductase"/>
</dbReference>
<dbReference type="Pfam" id="PF08546">
    <property type="entry name" value="ApbA_C"/>
    <property type="match status" value="1"/>
</dbReference>
<gene>
    <name evidence="13" type="ordered locus">Ping_2262</name>
</gene>
<evidence type="ECO:0000256" key="3">
    <source>
        <dbReference type="ARBA" id="ARBA00013014"/>
    </source>
</evidence>
<keyword evidence="5 10" id="KW-0566">Pantothenate biosynthesis</keyword>
<sequence length="299" mass="33151">MWQIIGAGAIGCLWAANLLRIREKVQLITRRPCTANLLQYQDLLKQQFTFPITTSTSLSSTSDPVLVCVKATQVIPAITTHLASIDAEQAIILMHNGMGCAEQVAKLLPDNPIICATTANASLLHSPLNIEQTGKGVTYLGAYNNKGKLFQSLQVPLNSALTNTCWCEDVNEKLWLKLIINMAINPLTAIHQIKNGQLKESFFQTQINSLVNESLAVANAEGVTFKKEEILAIIQQVITLTAENLSSMNRDIFYRRHTENEFIAGYLLKSATFKQIHTPTIMRLYQQIKALEQAALAEQ</sequence>
<evidence type="ECO:0000259" key="12">
    <source>
        <dbReference type="Pfam" id="PF08546"/>
    </source>
</evidence>
<feature type="domain" description="Ketopantoate reductase N-terminal" evidence="11">
    <location>
        <begin position="3"/>
        <end position="144"/>
    </location>
</feature>
<comment type="pathway">
    <text evidence="1 10">Cofactor biosynthesis; (R)-pantothenate biosynthesis; (R)-pantoate from 3-methyl-2-oxobutanoate: step 2/2.</text>
</comment>
<dbReference type="OrthoDB" id="6530772at2"/>
<evidence type="ECO:0000256" key="8">
    <source>
        <dbReference type="ARBA" id="ARBA00032024"/>
    </source>
</evidence>
<dbReference type="HOGENOM" id="CLU_031468_0_1_6"/>
<dbReference type="STRING" id="357804.Ping_2262"/>
<evidence type="ECO:0000256" key="7">
    <source>
        <dbReference type="ARBA" id="ARBA00023002"/>
    </source>
</evidence>
<proteinExistence type="inferred from homology"/>
<dbReference type="RefSeq" id="WP_011770563.1">
    <property type="nucleotide sequence ID" value="NC_008709.1"/>
</dbReference>
<comment type="catalytic activity">
    <reaction evidence="9 10">
        <text>(R)-pantoate + NADP(+) = 2-dehydropantoate + NADPH + H(+)</text>
        <dbReference type="Rhea" id="RHEA:16233"/>
        <dbReference type="ChEBI" id="CHEBI:11561"/>
        <dbReference type="ChEBI" id="CHEBI:15378"/>
        <dbReference type="ChEBI" id="CHEBI:15980"/>
        <dbReference type="ChEBI" id="CHEBI:57783"/>
        <dbReference type="ChEBI" id="CHEBI:58349"/>
        <dbReference type="EC" id="1.1.1.169"/>
    </reaction>
</comment>
<comment type="function">
    <text evidence="10">Catalyzes the NADPH-dependent reduction of ketopantoate into pantoic acid.</text>
</comment>
<feature type="domain" description="Ketopantoate reductase C-terminal" evidence="12">
    <location>
        <begin position="169"/>
        <end position="292"/>
    </location>
</feature>
<reference evidence="13 14" key="1">
    <citation type="submission" date="2007-01" db="EMBL/GenBank/DDBJ databases">
        <title>Complete sequence of Psychromonas ingrahamii 37.</title>
        <authorList>
            <consortium name="US DOE Joint Genome Institute"/>
            <person name="Copeland A."/>
            <person name="Lucas S."/>
            <person name="Lapidus A."/>
            <person name="Barry K."/>
            <person name="Detter J.C."/>
            <person name="Glavina del Rio T."/>
            <person name="Hammon N."/>
            <person name="Israni S."/>
            <person name="Dalin E."/>
            <person name="Tice H."/>
            <person name="Pitluck S."/>
            <person name="Thompson L.S."/>
            <person name="Brettin T."/>
            <person name="Bruce D."/>
            <person name="Han C."/>
            <person name="Tapia R."/>
            <person name="Schmutz J."/>
            <person name="Larimer F."/>
            <person name="Land M."/>
            <person name="Hauser L."/>
            <person name="Kyrpides N."/>
            <person name="Ivanova N."/>
            <person name="Staley J."/>
            <person name="Richardson P."/>
        </authorList>
    </citation>
    <scope>NUCLEOTIDE SEQUENCE [LARGE SCALE GENOMIC DNA]</scope>
    <source>
        <strain evidence="13 14">37</strain>
    </source>
</reference>
<dbReference type="Proteomes" id="UP000000639">
    <property type="component" value="Chromosome"/>
</dbReference>
<dbReference type="EMBL" id="CP000510">
    <property type="protein sequence ID" value="ABM04003.1"/>
    <property type="molecule type" value="Genomic_DNA"/>
</dbReference>
<keyword evidence="14" id="KW-1185">Reference proteome</keyword>
<keyword evidence="6 10" id="KW-0521">NADP</keyword>
<comment type="similarity">
    <text evidence="2 10">Belongs to the ketopantoate reductase family.</text>
</comment>
<evidence type="ECO:0000256" key="10">
    <source>
        <dbReference type="RuleBase" id="RU362068"/>
    </source>
</evidence>
<dbReference type="Pfam" id="PF02558">
    <property type="entry name" value="ApbA"/>
    <property type="match status" value="1"/>
</dbReference>
<dbReference type="PANTHER" id="PTHR43765:SF2">
    <property type="entry name" value="2-DEHYDROPANTOATE 2-REDUCTASE"/>
    <property type="match status" value="1"/>
</dbReference>
<dbReference type="Gene3D" id="1.10.1040.10">
    <property type="entry name" value="N-(1-d-carboxylethyl)-l-norvaline Dehydrogenase, domain 2"/>
    <property type="match status" value="1"/>
</dbReference>
<evidence type="ECO:0000256" key="1">
    <source>
        <dbReference type="ARBA" id="ARBA00004994"/>
    </source>
</evidence>
<organism evidence="13 14">
    <name type="scientific">Psychromonas ingrahamii (strain DSM 17664 / CCUG 51855 / 37)</name>
    <dbReference type="NCBI Taxonomy" id="357804"/>
    <lineage>
        <taxon>Bacteria</taxon>
        <taxon>Pseudomonadati</taxon>
        <taxon>Pseudomonadota</taxon>
        <taxon>Gammaproteobacteria</taxon>
        <taxon>Alteromonadales</taxon>
        <taxon>Psychromonadaceae</taxon>
        <taxon>Psychromonas</taxon>
    </lineage>
</organism>
<dbReference type="GO" id="GO:0015940">
    <property type="term" value="P:pantothenate biosynthetic process"/>
    <property type="evidence" value="ECO:0007669"/>
    <property type="project" value="UniProtKB-UniPathway"/>
</dbReference>
<dbReference type="eggNOG" id="COG1893">
    <property type="taxonomic scope" value="Bacteria"/>
</dbReference>
<evidence type="ECO:0000256" key="4">
    <source>
        <dbReference type="ARBA" id="ARBA00019465"/>
    </source>
</evidence>
<dbReference type="GO" id="GO:0008677">
    <property type="term" value="F:2-dehydropantoate 2-reductase activity"/>
    <property type="evidence" value="ECO:0007669"/>
    <property type="project" value="UniProtKB-EC"/>
</dbReference>
<dbReference type="PANTHER" id="PTHR43765">
    <property type="entry name" value="2-DEHYDROPANTOATE 2-REDUCTASE-RELATED"/>
    <property type="match status" value="1"/>
</dbReference>
<evidence type="ECO:0000256" key="6">
    <source>
        <dbReference type="ARBA" id="ARBA00022857"/>
    </source>
</evidence>
<dbReference type="SUPFAM" id="SSF48179">
    <property type="entry name" value="6-phosphogluconate dehydrogenase C-terminal domain-like"/>
    <property type="match status" value="1"/>
</dbReference>
<dbReference type="GO" id="GO:0050661">
    <property type="term" value="F:NADP binding"/>
    <property type="evidence" value="ECO:0007669"/>
    <property type="project" value="TreeGrafter"/>
</dbReference>
<dbReference type="SUPFAM" id="SSF51735">
    <property type="entry name" value="NAD(P)-binding Rossmann-fold domains"/>
    <property type="match status" value="1"/>
</dbReference>
<dbReference type="InterPro" id="IPR013328">
    <property type="entry name" value="6PGD_dom2"/>
</dbReference>
<dbReference type="GO" id="GO:0005737">
    <property type="term" value="C:cytoplasm"/>
    <property type="evidence" value="ECO:0007669"/>
    <property type="project" value="TreeGrafter"/>
</dbReference>
<evidence type="ECO:0000313" key="13">
    <source>
        <dbReference type="EMBL" id="ABM04003.1"/>
    </source>
</evidence>
<dbReference type="NCBIfam" id="TIGR00745">
    <property type="entry name" value="apbA_panE"/>
    <property type="match status" value="1"/>
</dbReference>
<evidence type="ECO:0000313" key="14">
    <source>
        <dbReference type="Proteomes" id="UP000000639"/>
    </source>
</evidence>
<protein>
    <recommendedName>
        <fullName evidence="4 10">2-dehydropantoate 2-reductase</fullName>
        <ecNumber evidence="3 10">1.1.1.169</ecNumber>
    </recommendedName>
    <alternativeName>
        <fullName evidence="8 10">Ketopantoate reductase</fullName>
    </alternativeName>
</protein>
<dbReference type="InterPro" id="IPR008927">
    <property type="entry name" value="6-PGluconate_DH-like_C_sf"/>
</dbReference>
<dbReference type="KEGG" id="pin:Ping_2262"/>
<dbReference type="EC" id="1.1.1.169" evidence="3 10"/>
<dbReference type="AlphaFoldDB" id="A1SWY8"/>
<evidence type="ECO:0000259" key="11">
    <source>
        <dbReference type="Pfam" id="PF02558"/>
    </source>
</evidence>
<dbReference type="InterPro" id="IPR013332">
    <property type="entry name" value="KPR_N"/>
</dbReference>
<evidence type="ECO:0000256" key="9">
    <source>
        <dbReference type="ARBA" id="ARBA00048793"/>
    </source>
</evidence>
<dbReference type="Gene3D" id="3.40.50.720">
    <property type="entry name" value="NAD(P)-binding Rossmann-like Domain"/>
    <property type="match status" value="1"/>
</dbReference>
<dbReference type="InterPro" id="IPR036291">
    <property type="entry name" value="NAD(P)-bd_dom_sf"/>
</dbReference>
<evidence type="ECO:0000256" key="2">
    <source>
        <dbReference type="ARBA" id="ARBA00007870"/>
    </source>
</evidence>
<evidence type="ECO:0000256" key="5">
    <source>
        <dbReference type="ARBA" id="ARBA00022655"/>
    </source>
</evidence>
<dbReference type="UniPathway" id="UPA00028">
    <property type="reaction ID" value="UER00004"/>
</dbReference>
<dbReference type="InterPro" id="IPR013752">
    <property type="entry name" value="KPA_reductase"/>
</dbReference>